<feature type="region of interest" description="Disordered" evidence="2">
    <location>
        <begin position="106"/>
        <end position="139"/>
    </location>
</feature>
<dbReference type="AlphaFoldDB" id="A0A147BBN3"/>
<proteinExistence type="predicted"/>
<feature type="compositionally biased region" description="Basic and acidic residues" evidence="2">
    <location>
        <begin position="349"/>
        <end position="365"/>
    </location>
</feature>
<feature type="region of interest" description="Disordered" evidence="2">
    <location>
        <begin position="348"/>
        <end position="406"/>
    </location>
</feature>
<feature type="coiled-coil region" evidence="1">
    <location>
        <begin position="478"/>
        <end position="530"/>
    </location>
</feature>
<name>A0A147BBN3_IXORI</name>
<organism evidence="3">
    <name type="scientific">Ixodes ricinus</name>
    <name type="common">Common tick</name>
    <name type="synonym">Acarus ricinus</name>
    <dbReference type="NCBI Taxonomy" id="34613"/>
    <lineage>
        <taxon>Eukaryota</taxon>
        <taxon>Metazoa</taxon>
        <taxon>Ecdysozoa</taxon>
        <taxon>Arthropoda</taxon>
        <taxon>Chelicerata</taxon>
        <taxon>Arachnida</taxon>
        <taxon>Acari</taxon>
        <taxon>Parasitiformes</taxon>
        <taxon>Ixodida</taxon>
        <taxon>Ixodoidea</taxon>
        <taxon>Ixodidae</taxon>
        <taxon>Ixodinae</taxon>
        <taxon>Ixodes</taxon>
    </lineage>
</organism>
<evidence type="ECO:0000313" key="3">
    <source>
        <dbReference type="EMBL" id="JAR88161.1"/>
    </source>
</evidence>
<sequence length="654" mass="72158">MGDPAPRGTLVRSKSLRLPPPGAEPQEGGSPLRRHGSLRLVRAPPPPGMSTSLHSMLPRKAPGHRPRGAAPTTEQPWKEHFKRLVQEHDRLQVKYSQLRARLLSQGGKGSLGAPTSGGGPGDLAPIPEDDSPDGELPPAALHARDDLQLQGQLRSAQRAYWDLVLGAEPSQDPAALVLSLLDQLDSTQAELSSLRGRVDSLREALRQREQEVASCRDALHDYQLEMEEQRASQQAIRARMCDLQAQLREAQEGQEFLQAERATLVEAQLEAQAQAQRLREALDQNLREALCCERPAARTPAKSLGQPEEGPQAALSTLSQSLHSLQQALALFGTSHLHMEPQMLEDLEEVPKQSAPREEVPKEDPVPDDCPPPLPSKGSLVRAVLSPQQPGPPVGEARGEGKPVGTVPPFRTVEARAPDRLLPALAALAARLVRLQARVQARALDQLASGRAHRESLEQRLGSVCRDHAGCGHLGQQLSMSQAQVQALEARLLELREAHARQVEMLLQQLEEQKEKQRCLQAVNQEQARQLREELLPPQGFLCQADAICDRLQLRQQVESLREGLVLREEQLRGLASKFSRFKQAYEDNYQRATEDIDKLDTMLERVIETLETEPEAVSSCPALQRLLESLRGSSNCWGCPPRPPPGRRPDSEP</sequence>
<dbReference type="EMBL" id="GEGO01007243">
    <property type="protein sequence ID" value="JAR88161.1"/>
    <property type="molecule type" value="Transcribed_RNA"/>
</dbReference>
<protein>
    <submittedName>
        <fullName evidence="3">Putative sperm-associated antigen 5 isoform x2</fullName>
    </submittedName>
</protein>
<keyword evidence="1" id="KW-0175">Coiled coil</keyword>
<feature type="coiled-coil region" evidence="1">
    <location>
        <begin position="184"/>
        <end position="218"/>
    </location>
</feature>
<evidence type="ECO:0000256" key="1">
    <source>
        <dbReference type="SAM" id="Coils"/>
    </source>
</evidence>
<dbReference type="Gene3D" id="1.10.287.1490">
    <property type="match status" value="1"/>
</dbReference>
<evidence type="ECO:0000256" key="2">
    <source>
        <dbReference type="SAM" id="MobiDB-lite"/>
    </source>
</evidence>
<feature type="coiled-coil region" evidence="1">
    <location>
        <begin position="583"/>
        <end position="610"/>
    </location>
</feature>
<feature type="compositionally biased region" description="Gly residues" evidence="2">
    <location>
        <begin position="106"/>
        <end position="121"/>
    </location>
</feature>
<feature type="region of interest" description="Disordered" evidence="2">
    <location>
        <begin position="1"/>
        <end position="81"/>
    </location>
</feature>
<accession>A0A147BBN3</accession>
<reference evidence="3" key="1">
    <citation type="journal article" date="2018" name="PLoS Negl. Trop. Dis.">
        <title>Sialome diversity of ticks revealed by RNAseq of single tick salivary glands.</title>
        <authorList>
            <person name="Perner J."/>
            <person name="Kropackova S."/>
            <person name="Kopacek P."/>
            <person name="Ribeiro J.M."/>
        </authorList>
    </citation>
    <scope>NUCLEOTIDE SEQUENCE</scope>
    <source>
        <strain evidence="3">Siblings of single egg batch collected in Ceske Budejovice</strain>
        <tissue evidence="3">Salivary glands</tissue>
    </source>
</reference>